<dbReference type="EMBL" id="FQZY01000006">
    <property type="protein sequence ID" value="SHJ28393.1"/>
    <property type="molecule type" value="Genomic_DNA"/>
</dbReference>
<dbReference type="InterPro" id="IPR025736">
    <property type="entry name" value="PucR_C-HTH_dom"/>
</dbReference>
<dbReference type="InterPro" id="IPR051448">
    <property type="entry name" value="CdaR-like_regulators"/>
</dbReference>
<feature type="domain" description="PucR C-terminal helix-turn-helix" evidence="1">
    <location>
        <begin position="454"/>
        <end position="511"/>
    </location>
</feature>
<dbReference type="Pfam" id="PF13556">
    <property type="entry name" value="HTH_30"/>
    <property type="match status" value="1"/>
</dbReference>
<evidence type="ECO:0000313" key="3">
    <source>
        <dbReference type="Proteomes" id="UP000184301"/>
    </source>
</evidence>
<organism evidence="2 3">
    <name type="scientific">Hespellia stercorisuis DSM 15480</name>
    <dbReference type="NCBI Taxonomy" id="1121950"/>
    <lineage>
        <taxon>Bacteria</taxon>
        <taxon>Bacillati</taxon>
        <taxon>Bacillota</taxon>
        <taxon>Clostridia</taxon>
        <taxon>Lachnospirales</taxon>
        <taxon>Lachnospiraceae</taxon>
        <taxon>Hespellia</taxon>
    </lineage>
</organism>
<dbReference type="Proteomes" id="UP000184301">
    <property type="component" value="Unassembled WGS sequence"/>
</dbReference>
<name>A0A1M6I1Q0_9FIRM</name>
<reference evidence="2 3" key="1">
    <citation type="submission" date="2016-11" db="EMBL/GenBank/DDBJ databases">
        <authorList>
            <person name="Jaros S."/>
            <person name="Januszkiewicz K."/>
            <person name="Wedrychowicz H."/>
        </authorList>
    </citation>
    <scope>NUCLEOTIDE SEQUENCE [LARGE SCALE GENOMIC DNA]</scope>
    <source>
        <strain evidence="2 3">DSM 15480</strain>
    </source>
</reference>
<evidence type="ECO:0000259" key="1">
    <source>
        <dbReference type="Pfam" id="PF13556"/>
    </source>
</evidence>
<protein>
    <submittedName>
        <fullName evidence="2">PucR C-terminal helix-turn-helix domain-containing protein</fullName>
    </submittedName>
</protein>
<dbReference type="Gene3D" id="1.10.10.2840">
    <property type="entry name" value="PucR C-terminal helix-turn-helix domain"/>
    <property type="match status" value="1"/>
</dbReference>
<dbReference type="AlphaFoldDB" id="A0A1M6I1Q0"/>
<dbReference type="RefSeq" id="WP_073103905.1">
    <property type="nucleotide sequence ID" value="NZ_FQZY01000006.1"/>
</dbReference>
<dbReference type="PANTHER" id="PTHR33744">
    <property type="entry name" value="CARBOHYDRATE DIACID REGULATOR"/>
    <property type="match status" value="1"/>
</dbReference>
<dbReference type="PANTHER" id="PTHR33744:SF7">
    <property type="entry name" value="PUCR FAMILY TRANSCRIPTIONAL REGULATOR"/>
    <property type="match status" value="1"/>
</dbReference>
<accession>A0A1M6I1Q0</accession>
<proteinExistence type="predicted"/>
<evidence type="ECO:0000313" key="2">
    <source>
        <dbReference type="EMBL" id="SHJ28393.1"/>
    </source>
</evidence>
<sequence>MTFSKLITSLSREYDFEIFSQKFHIPIRDLALIDDRQTAFSMDVLYFGYEQQLLDRSSIPAQCILAHSENTGPGSAQHLPGGSSADFSNDIGNMAFISDSALFSVFNACRTLIETTLNNGLFEELRALADETHSIDSVLDFASIKLGQSLIFCDTTFKIISSSTSIPIVDELWIENIRQGYCNYDFIQEVKALSSVQNVVETTTAAVEVTCTRSPYRKLSCKVFLNDTQIGFILLIEGAHIASPSALGDMLRTVCDAVAYTIAHYVPDLSEVITVHQQLLYDLLIGAPSEEILPRLTQIRFPPYNVVLFLSSDLYPRGWHKKKEVADRLIRNIPGTYVTFHRHGIVAIVPLKRTTLISDKLLSALQDFAQKEQIHIGISNTLSDIKYFVPYYEQAHQALVLGKKYRAGEDVYLYIDFQDFDLFSQIQSPDSLMRFVHPALYTLKEYDAENHTALYQTLQTYLKCNCSLKDTAASLFIHRNSLSYRMNRILELCQIDLEDTHTKFLLQMSFLIQEYRTA</sequence>
<gene>
    <name evidence="2" type="ORF">SAMN02745243_00189</name>
</gene>
<dbReference type="OrthoDB" id="212459at2"/>
<keyword evidence="3" id="KW-1185">Reference proteome</keyword>
<dbReference type="STRING" id="1121950.SAMN02745243_00189"/>
<dbReference type="InterPro" id="IPR042070">
    <property type="entry name" value="PucR_C-HTH_sf"/>
</dbReference>